<dbReference type="PANTHER" id="PTHR11236">
    <property type="entry name" value="AMINOBENZOATE/ANTHRANILATE SYNTHASE"/>
    <property type="match status" value="1"/>
</dbReference>
<dbReference type="EC" id="4.1.3.27" evidence="5 15"/>
<accession>A0A1T4YXA7</accession>
<evidence type="ECO:0000256" key="15">
    <source>
        <dbReference type="RuleBase" id="RU364045"/>
    </source>
</evidence>
<evidence type="ECO:0000256" key="1">
    <source>
        <dbReference type="ARBA" id="ARBA00001946"/>
    </source>
</evidence>
<protein>
    <recommendedName>
        <fullName evidence="6 15">Anthranilate synthase component 1</fullName>
        <ecNumber evidence="5 15">4.1.3.27</ecNumber>
    </recommendedName>
</protein>
<evidence type="ECO:0000259" key="16">
    <source>
        <dbReference type="Pfam" id="PF00425"/>
    </source>
</evidence>
<comment type="subunit">
    <text evidence="4 15">Heterotetramer consisting of two non-identical subunits: a beta subunit (TrpG) and a large alpha subunit (TrpE).</text>
</comment>
<evidence type="ECO:0000256" key="11">
    <source>
        <dbReference type="ARBA" id="ARBA00023141"/>
    </source>
</evidence>
<comment type="pathway">
    <text evidence="2 15">Amino-acid biosynthesis; L-tryptophan biosynthesis; L-tryptophan from chorismate: step 1/5.</text>
</comment>
<comment type="function">
    <text evidence="13 15">Part of a heterotetrameric complex that catalyzes the two-step biosynthesis of anthranilate, an intermediate in the biosynthesis of L-tryptophan. In the first step, the glutamine-binding beta subunit (TrpG) of anthranilate synthase (AS) provides the glutamine amidotransferase activity which generates ammonia as a substrate that, along with chorismate, is used in the second step, catalyzed by the large alpha subunit of AS (TrpE) to produce anthranilate. In the absence of TrpG, TrpE can synthesize anthranilate directly from chorismate and high concentrations of ammonia.</text>
</comment>
<evidence type="ECO:0000256" key="6">
    <source>
        <dbReference type="ARBA" id="ARBA00020653"/>
    </source>
</evidence>
<keyword evidence="9 15" id="KW-0822">Tryptophan biosynthesis</keyword>
<dbReference type="PRINTS" id="PR00095">
    <property type="entry name" value="ANTSNTHASEI"/>
</dbReference>
<dbReference type="PANTHER" id="PTHR11236:SF48">
    <property type="entry name" value="ISOCHORISMATE SYNTHASE MENF"/>
    <property type="match status" value="1"/>
</dbReference>
<keyword evidence="8 15" id="KW-0479">Metal-binding</keyword>
<keyword evidence="10 15" id="KW-0460">Magnesium</keyword>
<dbReference type="InterPro" id="IPR005801">
    <property type="entry name" value="ADC_synthase"/>
</dbReference>
<dbReference type="GO" id="GO:0000162">
    <property type="term" value="P:L-tryptophan biosynthetic process"/>
    <property type="evidence" value="ECO:0007669"/>
    <property type="project" value="UniProtKB-UniPathway"/>
</dbReference>
<dbReference type="STRING" id="48467.SAMN02745166_04490"/>
<evidence type="ECO:0000256" key="7">
    <source>
        <dbReference type="ARBA" id="ARBA00022605"/>
    </source>
</evidence>
<gene>
    <name evidence="15" type="primary">trpE</name>
    <name evidence="18" type="ORF">SAMN02745166_04490</name>
</gene>
<evidence type="ECO:0000256" key="5">
    <source>
        <dbReference type="ARBA" id="ARBA00012266"/>
    </source>
</evidence>
<dbReference type="InterPro" id="IPR005256">
    <property type="entry name" value="Anth_synth_I_PabB"/>
</dbReference>
<dbReference type="Pfam" id="PF04715">
    <property type="entry name" value="Anth_synt_I_N"/>
    <property type="match status" value="1"/>
</dbReference>
<sequence>MPGYSGSFPARSLSFAIPRLATRPDCVHHARPFAVMSAPHLQPDLATFRSLAQKGNLVPVVAELTADYETPLSAFQKIHDGRCGFLLESAELTQHSGRYSLLGSSPRMIFTARGKEIEIEERGKTRTFTTTTDPLEELKKLMAPFQPLESHPIPVFHGGAVGYLAYDMVRFFEPTLSPPPKDELGLPEMVYMITDTVVIFDHRTRKMSLVANVHTDEHADLETAYAWAQAQIATLIEKLSQPLAVKPLQTIAPVSNDQLPPPVSNTTQAEYEGMVLKMKEYIGAGDIFQGVPSQRFETDYSGTPMDLYRALRHVNPSPYMFCLQFPQGFSLVGSSPEVHVKCLNGRIDIRPIAGTRWRGQTKAEDDALADELLNDPKERAEHIMLVDLARNDVGRVAEYGTVKVSDLMIIERYSHVMHIVSNVDGQLSPDKDAYDVMRATFPAGTVSGSPKVRAMEIINEVEKSKRNAYAGAVGYFGFDGNLDSCIALRTCVLKDGKAYVQAGAGVVADSDPTYEYRETVNKATGMLRAIEWARQLGA</sequence>
<evidence type="ECO:0000256" key="12">
    <source>
        <dbReference type="ARBA" id="ARBA00023239"/>
    </source>
</evidence>
<dbReference type="Pfam" id="PF00425">
    <property type="entry name" value="Chorismate_bind"/>
    <property type="match status" value="1"/>
</dbReference>
<keyword evidence="19" id="KW-1185">Reference proteome</keyword>
<evidence type="ECO:0000256" key="2">
    <source>
        <dbReference type="ARBA" id="ARBA00004873"/>
    </source>
</evidence>
<name>A0A1T4YXA7_9BACT</name>
<dbReference type="GO" id="GO:0046872">
    <property type="term" value="F:metal ion binding"/>
    <property type="evidence" value="ECO:0007669"/>
    <property type="project" value="UniProtKB-KW"/>
</dbReference>
<evidence type="ECO:0000259" key="17">
    <source>
        <dbReference type="Pfam" id="PF04715"/>
    </source>
</evidence>
<comment type="catalytic activity">
    <reaction evidence="14 15">
        <text>chorismate + L-glutamine = anthranilate + pyruvate + L-glutamate + H(+)</text>
        <dbReference type="Rhea" id="RHEA:21732"/>
        <dbReference type="ChEBI" id="CHEBI:15361"/>
        <dbReference type="ChEBI" id="CHEBI:15378"/>
        <dbReference type="ChEBI" id="CHEBI:16567"/>
        <dbReference type="ChEBI" id="CHEBI:29748"/>
        <dbReference type="ChEBI" id="CHEBI:29985"/>
        <dbReference type="ChEBI" id="CHEBI:58359"/>
        <dbReference type="EC" id="4.1.3.27"/>
    </reaction>
</comment>
<dbReference type="UniPathway" id="UPA00035">
    <property type="reaction ID" value="UER00040"/>
</dbReference>
<dbReference type="AlphaFoldDB" id="A0A1T4YXA7"/>
<evidence type="ECO:0000256" key="14">
    <source>
        <dbReference type="ARBA" id="ARBA00047683"/>
    </source>
</evidence>
<comment type="similarity">
    <text evidence="3 15">Belongs to the anthranilate synthase component I family.</text>
</comment>
<evidence type="ECO:0000313" key="18">
    <source>
        <dbReference type="EMBL" id="SKB06467.1"/>
    </source>
</evidence>
<evidence type="ECO:0000256" key="8">
    <source>
        <dbReference type="ARBA" id="ARBA00022723"/>
    </source>
</evidence>
<organism evidence="18 19">
    <name type="scientific">Prosthecobacter debontii</name>
    <dbReference type="NCBI Taxonomy" id="48467"/>
    <lineage>
        <taxon>Bacteria</taxon>
        <taxon>Pseudomonadati</taxon>
        <taxon>Verrucomicrobiota</taxon>
        <taxon>Verrucomicrobiia</taxon>
        <taxon>Verrucomicrobiales</taxon>
        <taxon>Verrucomicrobiaceae</taxon>
        <taxon>Prosthecobacter</taxon>
    </lineage>
</organism>
<dbReference type="InterPro" id="IPR006805">
    <property type="entry name" value="Anth_synth_I_N"/>
</dbReference>
<dbReference type="SUPFAM" id="SSF56322">
    <property type="entry name" value="ADC synthase"/>
    <property type="match status" value="1"/>
</dbReference>
<dbReference type="Gene3D" id="3.60.120.10">
    <property type="entry name" value="Anthranilate synthase"/>
    <property type="match status" value="1"/>
</dbReference>
<evidence type="ECO:0000256" key="4">
    <source>
        <dbReference type="ARBA" id="ARBA00011575"/>
    </source>
</evidence>
<dbReference type="InterPro" id="IPR015890">
    <property type="entry name" value="Chorismate_C"/>
</dbReference>
<keyword evidence="11 15" id="KW-0057">Aromatic amino acid biosynthesis</keyword>
<comment type="cofactor">
    <cofactor evidence="1 15">
        <name>Mg(2+)</name>
        <dbReference type="ChEBI" id="CHEBI:18420"/>
    </cofactor>
</comment>
<evidence type="ECO:0000256" key="13">
    <source>
        <dbReference type="ARBA" id="ARBA00025634"/>
    </source>
</evidence>
<evidence type="ECO:0000256" key="10">
    <source>
        <dbReference type="ARBA" id="ARBA00022842"/>
    </source>
</evidence>
<dbReference type="EMBL" id="FUYE01000020">
    <property type="protein sequence ID" value="SKB06467.1"/>
    <property type="molecule type" value="Genomic_DNA"/>
</dbReference>
<dbReference type="Proteomes" id="UP000190774">
    <property type="component" value="Unassembled WGS sequence"/>
</dbReference>
<dbReference type="GO" id="GO:0004049">
    <property type="term" value="F:anthranilate synthase activity"/>
    <property type="evidence" value="ECO:0007669"/>
    <property type="project" value="UniProtKB-EC"/>
</dbReference>
<keyword evidence="12 15" id="KW-0456">Lyase</keyword>
<evidence type="ECO:0000256" key="3">
    <source>
        <dbReference type="ARBA" id="ARBA00009562"/>
    </source>
</evidence>
<evidence type="ECO:0000313" key="19">
    <source>
        <dbReference type="Proteomes" id="UP000190774"/>
    </source>
</evidence>
<evidence type="ECO:0000256" key="9">
    <source>
        <dbReference type="ARBA" id="ARBA00022822"/>
    </source>
</evidence>
<dbReference type="InterPro" id="IPR019999">
    <property type="entry name" value="Anth_synth_I-like"/>
</dbReference>
<dbReference type="NCBIfam" id="TIGR00564">
    <property type="entry name" value="trpE_most"/>
    <property type="match status" value="1"/>
</dbReference>
<keyword evidence="7 15" id="KW-0028">Amino-acid biosynthesis</keyword>
<feature type="domain" description="Chorismate-utilising enzyme C-terminal" evidence="16">
    <location>
        <begin position="268"/>
        <end position="522"/>
    </location>
</feature>
<feature type="domain" description="Anthranilate synthase component I N-terminal" evidence="17">
    <location>
        <begin position="68"/>
        <end position="207"/>
    </location>
</feature>
<reference evidence="19" key="1">
    <citation type="submission" date="2017-02" db="EMBL/GenBank/DDBJ databases">
        <authorList>
            <person name="Varghese N."/>
            <person name="Submissions S."/>
        </authorList>
    </citation>
    <scope>NUCLEOTIDE SEQUENCE [LARGE SCALE GENOMIC DNA]</scope>
    <source>
        <strain evidence="19">ATCC 700200</strain>
    </source>
</reference>
<proteinExistence type="inferred from homology"/>